<organism evidence="1 2">
    <name type="scientific">Candidatus Accumulibacter contiguus</name>
    <dbReference type="NCBI Taxonomy" id="2954381"/>
    <lineage>
        <taxon>Bacteria</taxon>
        <taxon>Pseudomonadati</taxon>
        <taxon>Pseudomonadota</taxon>
        <taxon>Betaproteobacteria</taxon>
        <taxon>Candidatus Accumulibacter</taxon>
    </lineage>
</organism>
<proteinExistence type="predicted"/>
<sequence>MPKISHIEPCDSRDLVARLEANPKILAKVLEMLELVENAEGDLRRADEAERRVIEILRGTGQEILTGWAEQVA</sequence>
<evidence type="ECO:0000313" key="2">
    <source>
        <dbReference type="Proteomes" id="UP000886469"/>
    </source>
</evidence>
<accession>A0ABX1THG1</accession>
<comment type="caution">
    <text evidence="1">The sequence shown here is derived from an EMBL/GenBank/DDBJ whole genome shotgun (WGS) entry which is preliminary data.</text>
</comment>
<reference evidence="1" key="1">
    <citation type="submission" date="2019-03" db="EMBL/GenBank/DDBJ databases">
        <title>Metabolic reconstructions from genomes of highly enriched 'Candidatus Accumulibacter' and 'Candidatus Competibacter' bioreactor populations.</title>
        <authorList>
            <person name="Annavajhala M.K."/>
            <person name="Welles L."/>
            <person name="Abbas B."/>
            <person name="Sorokin D."/>
            <person name="Park H."/>
            <person name="Van Loosdrecht M."/>
            <person name="Chandran K."/>
        </authorList>
    </citation>
    <scope>NUCLEOTIDE SEQUENCE</scope>
    <source>
        <strain evidence="1">SBR_L</strain>
    </source>
</reference>
<dbReference type="EMBL" id="SPMX01000105">
    <property type="protein sequence ID" value="NMQ07901.1"/>
    <property type="molecule type" value="Genomic_DNA"/>
</dbReference>
<dbReference type="Proteomes" id="UP000886469">
    <property type="component" value="Unassembled WGS sequence"/>
</dbReference>
<feature type="non-terminal residue" evidence="1">
    <location>
        <position position="73"/>
    </location>
</feature>
<keyword evidence="2" id="KW-1185">Reference proteome</keyword>
<protein>
    <submittedName>
        <fullName evidence="1">Uncharacterized protein</fullName>
    </submittedName>
</protein>
<name>A0ABX1THG1_9PROT</name>
<evidence type="ECO:0000313" key="1">
    <source>
        <dbReference type="EMBL" id="NMQ07901.1"/>
    </source>
</evidence>
<gene>
    <name evidence="1" type="ORF">E4Q08_23030</name>
</gene>